<accession>W6UXD1</accession>
<protein>
    <submittedName>
        <fullName evidence="1">Uncharacterized protein</fullName>
    </submittedName>
</protein>
<dbReference type="KEGG" id="egl:EGR_02011"/>
<dbReference type="EMBL" id="APAU02000008">
    <property type="protein sequence ID" value="EUB63207.1"/>
    <property type="molecule type" value="Genomic_DNA"/>
</dbReference>
<name>W6UXD1_ECHGR</name>
<reference evidence="1 2" key="1">
    <citation type="journal article" date="2013" name="Nat. Genet.">
        <title>The genome of the hydatid tapeworm Echinococcus granulosus.</title>
        <authorList>
            <person name="Zheng H."/>
            <person name="Zhang W."/>
            <person name="Zhang L."/>
            <person name="Zhang Z."/>
            <person name="Li J."/>
            <person name="Lu G."/>
            <person name="Zhu Y."/>
            <person name="Wang Y."/>
            <person name="Huang Y."/>
            <person name="Liu J."/>
            <person name="Kang H."/>
            <person name="Chen J."/>
            <person name="Wang L."/>
            <person name="Chen A."/>
            <person name="Yu S."/>
            <person name="Gao Z."/>
            <person name="Jin L."/>
            <person name="Gu W."/>
            <person name="Wang Z."/>
            <person name="Zhao L."/>
            <person name="Shi B."/>
            <person name="Wen H."/>
            <person name="Lin R."/>
            <person name="Jones M.K."/>
            <person name="Brejova B."/>
            <person name="Vinar T."/>
            <person name="Zhao G."/>
            <person name="McManus D.P."/>
            <person name="Chen Z."/>
            <person name="Zhou Y."/>
            <person name="Wang S."/>
        </authorList>
    </citation>
    <scope>NUCLEOTIDE SEQUENCE [LARGE SCALE GENOMIC DNA]</scope>
</reference>
<evidence type="ECO:0000313" key="2">
    <source>
        <dbReference type="Proteomes" id="UP000019149"/>
    </source>
</evidence>
<evidence type="ECO:0000313" key="1">
    <source>
        <dbReference type="EMBL" id="EUB63207.1"/>
    </source>
</evidence>
<dbReference type="RefSeq" id="XP_024354403.1">
    <property type="nucleotide sequence ID" value="XM_024491260.1"/>
</dbReference>
<organism evidence="1 2">
    <name type="scientific">Echinococcus granulosus</name>
    <name type="common">Hydatid tapeworm</name>
    <dbReference type="NCBI Taxonomy" id="6210"/>
    <lineage>
        <taxon>Eukaryota</taxon>
        <taxon>Metazoa</taxon>
        <taxon>Spiralia</taxon>
        <taxon>Lophotrochozoa</taxon>
        <taxon>Platyhelminthes</taxon>
        <taxon>Cestoda</taxon>
        <taxon>Eucestoda</taxon>
        <taxon>Cyclophyllidea</taxon>
        <taxon>Taeniidae</taxon>
        <taxon>Echinococcus</taxon>
        <taxon>Echinococcus granulosus group</taxon>
    </lineage>
</organism>
<gene>
    <name evidence="1" type="ORF">EGR_02011</name>
</gene>
<dbReference type="Proteomes" id="UP000019149">
    <property type="component" value="Unassembled WGS sequence"/>
</dbReference>
<sequence length="294" mass="33880">MCPLTPNYAEKESTYYVARVITFTNSGGEAVLGPQFKPSLEMDQEGHLQQSHLSHLLENSKAAILKEEILFAANPPSGEKYYFFEHRRRTYRVLLTQKKGVTIASVLHLWVKKSSSLTANQLVELSNFVYTFSEFQLIESAILEFMLLCLDIFTLNHPRSKKLPNIYRIASFSRFYSLSIVCLEEWVKLTCNEKLRRDYKNADKLCYGHGKKELGHPLFWCAIENQKIMEQTTALSPSKSIPSMNILGSFQQPTQLQQCLFCYSSTMLRLFLGNARLISRVVNFFQQICHVDLH</sequence>
<keyword evidence="2" id="KW-1185">Reference proteome</keyword>
<proteinExistence type="predicted"/>
<dbReference type="CTD" id="36337726"/>
<dbReference type="GeneID" id="36337726"/>
<dbReference type="AlphaFoldDB" id="W6UXD1"/>
<comment type="caution">
    <text evidence="1">The sequence shown here is derived from an EMBL/GenBank/DDBJ whole genome shotgun (WGS) entry which is preliminary data.</text>
</comment>